<evidence type="ECO:0000259" key="1">
    <source>
        <dbReference type="Pfam" id="PF13400"/>
    </source>
</evidence>
<keyword evidence="3" id="KW-1185">Reference proteome</keyword>
<dbReference type="KEGG" id="mbd:MEBOL_005634"/>
<protein>
    <recommendedName>
        <fullName evidence="1">Putative Flp pilus-assembly TadG-like N-terminal domain-containing protein</fullName>
    </recommendedName>
</protein>
<dbReference type="OrthoDB" id="5522648at2"/>
<dbReference type="RefSeq" id="WP_095980380.1">
    <property type="nucleotide sequence ID" value="NZ_CP022163.1"/>
</dbReference>
<evidence type="ECO:0000313" key="2">
    <source>
        <dbReference type="EMBL" id="ATB32158.1"/>
    </source>
</evidence>
<dbReference type="EMBL" id="CP022163">
    <property type="protein sequence ID" value="ATB32158.1"/>
    <property type="molecule type" value="Genomic_DNA"/>
</dbReference>
<proteinExistence type="predicted"/>
<sequence length="502" mass="54247">MNRRPRGQALVLLALTMLLLVLMVCVTLSFSMRVREKMEAQSLADLAAYSSAVATARTFNSIALLRRAETGHMVAMTATMSLVSWTSMMRANLNAARVATQGCPEATAALEALESQEEEISSKWDELDASAGVQSLNIQLLAFHLAMMQSEMLGRLKDSVSGGDKSFATQMTKLASEGSRFPRELHAGPTPISVRELDQALGGNDFALDMAMASRGYGFITKRQGVGPLGAAGGILGALASVGGVLNVSRGGGSAYWSRSSYGLFNAGHGGRADGTYFSYAEDHATVRVTFPALPMCAPMTFFARAFVRATDLNDTSDDHAWSPVIPGKGHADPGMEKQYRHTLLPCDDPRYCPNTFVGGLAYNTGDHSDDNNWAQPKLFSLVQRDYVVRGPNSDPWNLSFRFHLGKQGYGAFDNNGFTTGQGIPVGTQSALATGMAYYHRRGHWNEPPNLWNPFWRATLVSADIDRQGDLRYGGGDVPATVGATAAEAFQHLIRNGYRGVH</sequence>
<dbReference type="AlphaFoldDB" id="A0A250ILK9"/>
<accession>A0A250ILK9</accession>
<gene>
    <name evidence="2" type="ORF">MEBOL_005634</name>
</gene>
<dbReference type="Pfam" id="PF13400">
    <property type="entry name" value="Tad"/>
    <property type="match status" value="1"/>
</dbReference>
<name>A0A250ILK9_9BACT</name>
<dbReference type="InterPro" id="IPR028087">
    <property type="entry name" value="Tad_N"/>
</dbReference>
<reference evidence="2 3" key="1">
    <citation type="submission" date="2017-06" db="EMBL/GenBank/DDBJ databases">
        <authorList>
            <person name="Kim H.J."/>
            <person name="Triplett B.A."/>
        </authorList>
    </citation>
    <scope>NUCLEOTIDE SEQUENCE [LARGE SCALE GENOMIC DNA]</scope>
    <source>
        <strain evidence="2 3">DSM 14713</strain>
    </source>
</reference>
<dbReference type="Proteomes" id="UP000217289">
    <property type="component" value="Chromosome"/>
</dbReference>
<evidence type="ECO:0000313" key="3">
    <source>
        <dbReference type="Proteomes" id="UP000217289"/>
    </source>
</evidence>
<feature type="domain" description="Putative Flp pilus-assembly TadG-like N-terminal" evidence="1">
    <location>
        <begin position="7"/>
        <end position="53"/>
    </location>
</feature>
<organism evidence="2 3">
    <name type="scientific">Melittangium boletus DSM 14713</name>
    <dbReference type="NCBI Taxonomy" id="1294270"/>
    <lineage>
        <taxon>Bacteria</taxon>
        <taxon>Pseudomonadati</taxon>
        <taxon>Myxococcota</taxon>
        <taxon>Myxococcia</taxon>
        <taxon>Myxococcales</taxon>
        <taxon>Cystobacterineae</taxon>
        <taxon>Archangiaceae</taxon>
        <taxon>Melittangium</taxon>
    </lineage>
</organism>